<dbReference type="Gene3D" id="1.10.3470.10">
    <property type="entry name" value="ABC transporter involved in vitamin B12 uptake, BtuC"/>
    <property type="match status" value="1"/>
</dbReference>
<name>A0ABY4DA82_9SPIR</name>
<dbReference type="SUPFAM" id="SSF81345">
    <property type="entry name" value="ABC transporter involved in vitamin B12 uptake, BtuC"/>
    <property type="match status" value="1"/>
</dbReference>
<feature type="transmembrane region" description="Helical" evidence="8">
    <location>
        <begin position="311"/>
        <end position="331"/>
    </location>
</feature>
<keyword evidence="4" id="KW-1003">Cell membrane</keyword>
<feature type="transmembrane region" description="Helical" evidence="8">
    <location>
        <begin position="281"/>
        <end position="299"/>
    </location>
</feature>
<evidence type="ECO:0000256" key="1">
    <source>
        <dbReference type="ARBA" id="ARBA00004651"/>
    </source>
</evidence>
<evidence type="ECO:0000256" key="7">
    <source>
        <dbReference type="ARBA" id="ARBA00023136"/>
    </source>
</evidence>
<evidence type="ECO:0000256" key="3">
    <source>
        <dbReference type="ARBA" id="ARBA00022448"/>
    </source>
</evidence>
<feature type="transmembrane region" description="Helical" evidence="8">
    <location>
        <begin position="152"/>
        <end position="174"/>
    </location>
</feature>
<proteinExistence type="inferred from homology"/>
<feature type="transmembrane region" description="Helical" evidence="8">
    <location>
        <begin position="242"/>
        <end position="269"/>
    </location>
</feature>
<feature type="transmembrane region" description="Helical" evidence="8">
    <location>
        <begin position="66"/>
        <end position="87"/>
    </location>
</feature>
<dbReference type="PANTHER" id="PTHR30472:SF70">
    <property type="entry name" value="MOLYBDATE IMPORT SYSTEM PERMEASE PROTEIN MOLB"/>
    <property type="match status" value="1"/>
</dbReference>
<evidence type="ECO:0000256" key="5">
    <source>
        <dbReference type="ARBA" id="ARBA00022692"/>
    </source>
</evidence>
<dbReference type="Pfam" id="PF01032">
    <property type="entry name" value="FecCD"/>
    <property type="match status" value="1"/>
</dbReference>
<accession>A0ABY4DA82</accession>
<dbReference type="Proteomes" id="UP000829708">
    <property type="component" value="Chromosome"/>
</dbReference>
<keyword evidence="6 8" id="KW-1133">Transmembrane helix</keyword>
<evidence type="ECO:0000256" key="2">
    <source>
        <dbReference type="ARBA" id="ARBA00007935"/>
    </source>
</evidence>
<gene>
    <name evidence="9" type="ORF">MUG09_09990</name>
</gene>
<dbReference type="RefSeq" id="WP_244771281.1">
    <property type="nucleotide sequence ID" value="NZ_CP094929.1"/>
</dbReference>
<keyword evidence="5 8" id="KW-0812">Transmembrane</keyword>
<dbReference type="CDD" id="cd06550">
    <property type="entry name" value="TM_ABC_iron-siderophores_like"/>
    <property type="match status" value="1"/>
</dbReference>
<reference evidence="10" key="1">
    <citation type="journal article" date="2024" name="J Bioinform Genom">
        <title>Complete genome sequence of the type strain bacterium Sphaerochaeta associata GLS2t (VKM B-2742)t.</title>
        <authorList>
            <person name="Troshina O.Y."/>
            <person name="Tepeeva A.N."/>
            <person name="Arzamasceva V.O."/>
            <person name="Whitman W.B."/>
            <person name="Varghese N."/>
            <person name="Shapiro N."/>
            <person name="Woyke T."/>
            <person name="Kripides N.C."/>
            <person name="Vasilenko O.V."/>
        </authorList>
    </citation>
    <scope>NUCLEOTIDE SEQUENCE [LARGE SCALE GENOMIC DNA]</scope>
    <source>
        <strain evidence="10">GLS2T</strain>
    </source>
</reference>
<evidence type="ECO:0000313" key="9">
    <source>
        <dbReference type="EMBL" id="UOM49887.1"/>
    </source>
</evidence>
<organism evidence="9 10">
    <name type="scientific">Sphaerochaeta associata</name>
    <dbReference type="NCBI Taxonomy" id="1129264"/>
    <lineage>
        <taxon>Bacteria</taxon>
        <taxon>Pseudomonadati</taxon>
        <taxon>Spirochaetota</taxon>
        <taxon>Spirochaetia</taxon>
        <taxon>Spirochaetales</taxon>
        <taxon>Sphaerochaetaceae</taxon>
        <taxon>Sphaerochaeta</taxon>
    </lineage>
</organism>
<evidence type="ECO:0000256" key="6">
    <source>
        <dbReference type="ARBA" id="ARBA00022989"/>
    </source>
</evidence>
<protein>
    <submittedName>
        <fullName evidence="9">Iron ABC transporter permease</fullName>
    </submittedName>
</protein>
<feature type="transmembrane region" description="Helical" evidence="8">
    <location>
        <begin position="94"/>
        <end position="113"/>
    </location>
</feature>
<dbReference type="EMBL" id="CP094929">
    <property type="protein sequence ID" value="UOM49887.1"/>
    <property type="molecule type" value="Genomic_DNA"/>
</dbReference>
<evidence type="ECO:0000256" key="8">
    <source>
        <dbReference type="SAM" id="Phobius"/>
    </source>
</evidence>
<feature type="transmembrane region" description="Helical" evidence="8">
    <location>
        <begin position="194"/>
        <end position="216"/>
    </location>
</feature>
<comment type="subcellular location">
    <subcellularLocation>
        <location evidence="1">Cell membrane</location>
        <topology evidence="1">Multi-pass membrane protein</topology>
    </subcellularLocation>
</comment>
<feature type="transmembrane region" description="Helical" evidence="8">
    <location>
        <begin position="119"/>
        <end position="140"/>
    </location>
</feature>
<keyword evidence="7 8" id="KW-0472">Membrane</keyword>
<dbReference type="InterPro" id="IPR000522">
    <property type="entry name" value="ABC_transptr_permease_BtuC"/>
</dbReference>
<dbReference type="InterPro" id="IPR037294">
    <property type="entry name" value="ABC_BtuC-like"/>
</dbReference>
<sequence length="338" mass="36462">MNARQAYAAEQRRRRIRLSFLLLITFLLSTLFLFAGRYPKAGFTFPSNLADPMVNTILLQIRLPRILLALLAGAMLSASGFTFQMLFSNPLVEPGFLGVSQGSAFGAALMIVLGTASSVLVQVSATVFGLGALLASYLLAQRFRFGGALLRLVLSGIAVSAIFSSALGVVKLVAEPTKDLQDITFWMMGGLWNASWNQILSILSVVAACLVILFCYRWKLNLLSLQEKTSFSVGLNPKRDRVLLLVVATIGTTLTISITGLIGWVGLITPHLGRKLFGSDSSYSFPGSMILGSLFLLVCDTIGRTLLPTEIPIGLLTSFLGAIIFIVILSLKHQEGKA</sequence>
<evidence type="ECO:0000256" key="4">
    <source>
        <dbReference type="ARBA" id="ARBA00022475"/>
    </source>
</evidence>
<feature type="transmembrane region" description="Helical" evidence="8">
    <location>
        <begin position="20"/>
        <end position="38"/>
    </location>
</feature>
<keyword evidence="3" id="KW-0813">Transport</keyword>
<evidence type="ECO:0000313" key="10">
    <source>
        <dbReference type="Proteomes" id="UP000829708"/>
    </source>
</evidence>
<dbReference type="PANTHER" id="PTHR30472">
    <property type="entry name" value="FERRIC ENTEROBACTIN TRANSPORT SYSTEM PERMEASE PROTEIN"/>
    <property type="match status" value="1"/>
</dbReference>
<comment type="similarity">
    <text evidence="2">Belongs to the binding-protein-dependent transport system permease family. FecCD subfamily.</text>
</comment>
<keyword evidence="10" id="KW-1185">Reference proteome</keyword>